<feature type="coiled-coil region" evidence="8">
    <location>
        <begin position="32"/>
        <end position="59"/>
    </location>
</feature>
<reference evidence="11" key="1">
    <citation type="submission" date="2025-08" db="UniProtKB">
        <authorList>
            <consortium name="Ensembl"/>
        </authorList>
    </citation>
    <scope>IDENTIFICATION</scope>
</reference>
<feature type="domain" description="Trichohyalin-plectin-homology" evidence="10">
    <location>
        <begin position="135"/>
        <end position="363"/>
    </location>
</feature>
<dbReference type="Ensembl" id="ENSCVAT00000001766.1">
    <property type="protein sequence ID" value="ENSCVAP00000008356.1"/>
    <property type="gene ID" value="ENSCVAG00000010165.1"/>
</dbReference>
<dbReference type="STRING" id="28743.ENSCVAP00000008356"/>
<evidence type="ECO:0000313" key="12">
    <source>
        <dbReference type="Proteomes" id="UP000265020"/>
    </source>
</evidence>
<evidence type="ECO:0000256" key="5">
    <source>
        <dbReference type="ARBA" id="ARBA00023273"/>
    </source>
</evidence>
<evidence type="ECO:0000256" key="9">
    <source>
        <dbReference type="SAM" id="MobiDB-lite"/>
    </source>
</evidence>
<dbReference type="OMA" id="AMRENCL"/>
<dbReference type="GO" id="GO:0031514">
    <property type="term" value="C:motile cilium"/>
    <property type="evidence" value="ECO:0007669"/>
    <property type="project" value="UniProtKB-SubCell"/>
</dbReference>
<feature type="domain" description="Trichohyalin-plectin-homology" evidence="10">
    <location>
        <begin position="40"/>
        <end position="113"/>
    </location>
</feature>
<evidence type="ECO:0000259" key="10">
    <source>
        <dbReference type="Pfam" id="PF13868"/>
    </source>
</evidence>
<evidence type="ECO:0000256" key="7">
    <source>
        <dbReference type="ARBA" id="ARBA00034142"/>
    </source>
</evidence>
<dbReference type="InterPro" id="IPR033253">
    <property type="entry name" value="CFAP45"/>
</dbReference>
<evidence type="ECO:0000256" key="2">
    <source>
        <dbReference type="ARBA" id="ARBA00022846"/>
    </source>
</evidence>
<evidence type="ECO:0000313" key="11">
    <source>
        <dbReference type="Ensembl" id="ENSCVAP00000008356.1"/>
    </source>
</evidence>
<keyword evidence="5" id="KW-0966">Cell projection</keyword>
<comment type="subcellular location">
    <subcellularLocation>
        <location evidence="1">Cell projection</location>
        <location evidence="1">Cilium</location>
        <location evidence="1">Flagellum</location>
    </subcellularLocation>
</comment>
<dbReference type="GeneTree" id="ENSGT00940000169761"/>
<protein>
    <recommendedName>
        <fullName evidence="7">Cilia- and flagella-associated protein 45</fullName>
    </recommendedName>
</protein>
<evidence type="ECO:0000256" key="3">
    <source>
        <dbReference type="ARBA" id="ARBA00023054"/>
    </source>
</evidence>
<keyword evidence="4" id="KW-0969">Cilium</keyword>
<feature type="coiled-coil region" evidence="8">
    <location>
        <begin position="318"/>
        <end position="355"/>
    </location>
</feature>
<dbReference type="PANTHER" id="PTHR15504:SF0">
    <property type="entry name" value="CILIA- AND FLAGELLA-ASSOCIATED PROTEIN 45"/>
    <property type="match status" value="1"/>
</dbReference>
<evidence type="ECO:0000256" key="4">
    <source>
        <dbReference type="ARBA" id="ARBA00023069"/>
    </source>
</evidence>
<dbReference type="Pfam" id="PF13868">
    <property type="entry name" value="TPH"/>
    <property type="match status" value="2"/>
</dbReference>
<evidence type="ECO:0000256" key="8">
    <source>
        <dbReference type="SAM" id="Coils"/>
    </source>
</evidence>
<dbReference type="Proteomes" id="UP000265020">
    <property type="component" value="Unassembled WGS sequence"/>
</dbReference>
<comment type="similarity">
    <text evidence="6">Belongs to the CFAP45 family.</text>
</comment>
<evidence type="ECO:0000256" key="6">
    <source>
        <dbReference type="ARBA" id="ARBA00034116"/>
    </source>
</evidence>
<proteinExistence type="inferred from homology"/>
<evidence type="ECO:0000256" key="1">
    <source>
        <dbReference type="ARBA" id="ARBA00004230"/>
    </source>
</evidence>
<dbReference type="AlphaFoldDB" id="A0A3Q2CRS5"/>
<keyword evidence="2" id="KW-0282">Flagellum</keyword>
<dbReference type="InterPro" id="IPR043597">
    <property type="entry name" value="TPH_dom"/>
</dbReference>
<reference evidence="11" key="2">
    <citation type="submission" date="2025-09" db="UniProtKB">
        <authorList>
            <consortium name="Ensembl"/>
        </authorList>
    </citation>
    <scope>IDENTIFICATION</scope>
</reference>
<dbReference type="PANTHER" id="PTHR15504">
    <property type="entry name" value="NASOPHARYNGEAL EPITHELIUM SPECIFIC PROTEIN 1"/>
    <property type="match status" value="1"/>
</dbReference>
<keyword evidence="3 8" id="KW-0175">Coiled coil</keyword>
<name>A0A3Q2CRS5_CYPVA</name>
<feature type="region of interest" description="Disordered" evidence="9">
    <location>
        <begin position="213"/>
        <end position="238"/>
    </location>
</feature>
<accession>A0A3Q2CRS5</accession>
<keyword evidence="12" id="KW-1185">Reference proteome</keyword>
<sequence length="377" mass="45199">FKQASEKEREENPVMILLFSSLEAQMREQLIVDHANELRMEEEEEVRKLNQLILGAQCQATWDNQIQEKKVIRAEQSEEEKRLDNMMEMERRKALEIIKKIDELRREQKIKQKSISLKLEEFDQTVHPKTPVSFQAQEQKRKEQQLLQEEIKRVNAEVLRAKEKQLEEEKLADKRAAEYLEQKLKREEEYEAEQKRLKKEKEMDIARLKDMQEKERDIKAEQDEKRARRNQEVADRQWRMKQRELAAKKAREEANLKAARLEQIKNKEHNLSMDCCRASFHRSQQEAVAKEKELKERQLQETLHHAETLRHQIKLQELSALNMRREKFKEANRLMEEERQRRLRLTEVKEKKLKELKATGIPEKYCSGVAETPASIG</sequence>
<organism evidence="11 12">
    <name type="scientific">Cyprinodon variegatus</name>
    <name type="common">Sheepshead minnow</name>
    <dbReference type="NCBI Taxonomy" id="28743"/>
    <lineage>
        <taxon>Eukaryota</taxon>
        <taxon>Metazoa</taxon>
        <taxon>Chordata</taxon>
        <taxon>Craniata</taxon>
        <taxon>Vertebrata</taxon>
        <taxon>Euteleostomi</taxon>
        <taxon>Actinopterygii</taxon>
        <taxon>Neopterygii</taxon>
        <taxon>Teleostei</taxon>
        <taxon>Neoteleostei</taxon>
        <taxon>Acanthomorphata</taxon>
        <taxon>Ovalentaria</taxon>
        <taxon>Atherinomorphae</taxon>
        <taxon>Cyprinodontiformes</taxon>
        <taxon>Cyprinodontidae</taxon>
        <taxon>Cyprinodon</taxon>
    </lineage>
</organism>